<evidence type="ECO:0000259" key="2">
    <source>
        <dbReference type="SMART" id="SM00960"/>
    </source>
</evidence>
<dbReference type="EMBL" id="CP012524">
    <property type="protein sequence ID" value="ALC41082.1"/>
    <property type="molecule type" value="Genomic_DNA"/>
</dbReference>
<dbReference type="SUPFAM" id="SSF103196">
    <property type="entry name" value="Roadblock/LC7 domain"/>
    <property type="match status" value="1"/>
</dbReference>
<dbReference type="STRING" id="30019.A0A0M4EUH2"/>
<sequence>PPRTLRYVEEAFRIIKEKKNVRDIVITNELGHPVKSTMVYDDSVKFVGLFQALRGRLERGMHEIDPGDELLMMRVRTKTHEVLLTPDSKITVIVVQNAGDDFEYLK</sequence>
<reference evidence="3 4" key="1">
    <citation type="submission" date="2015-08" db="EMBL/GenBank/DDBJ databases">
        <title>Ancestral chromatin configuration constrains chromatin evolution on differentiating sex chromosomes in Drosophila.</title>
        <authorList>
            <person name="Zhou Q."/>
            <person name="Bachtrog D."/>
        </authorList>
    </citation>
    <scope>NUCLEOTIDE SEQUENCE [LARGE SCALE GENOMIC DNA]</scope>
    <source>
        <tissue evidence="3">Whole larvae</tissue>
    </source>
</reference>
<dbReference type="OMA" id="LMMRVRT"/>
<feature type="non-terminal residue" evidence="3">
    <location>
        <position position="1"/>
    </location>
</feature>
<protein>
    <submittedName>
        <fullName evidence="3">CG10822</fullName>
    </submittedName>
</protein>
<dbReference type="SMR" id="A0A0M4EUH2"/>
<dbReference type="Proteomes" id="UP000494163">
    <property type="component" value="Chromosome 2R"/>
</dbReference>
<comment type="similarity">
    <text evidence="1">Belongs to the GAMAD family.</text>
</comment>
<feature type="domain" description="Roadblock/LAMTOR2" evidence="2">
    <location>
        <begin position="8"/>
        <end position="96"/>
    </location>
</feature>
<evidence type="ECO:0000256" key="1">
    <source>
        <dbReference type="ARBA" id="ARBA00007191"/>
    </source>
</evidence>
<dbReference type="AlphaFoldDB" id="A0A0M4EUH2"/>
<gene>
    <name evidence="3" type="ORF">Dbus_chr2Rg661</name>
</gene>
<organism evidence="3 4">
    <name type="scientific">Drosophila busckii</name>
    <name type="common">Fruit fly</name>
    <dbReference type="NCBI Taxonomy" id="30019"/>
    <lineage>
        <taxon>Eukaryota</taxon>
        <taxon>Metazoa</taxon>
        <taxon>Ecdysozoa</taxon>
        <taxon>Arthropoda</taxon>
        <taxon>Hexapoda</taxon>
        <taxon>Insecta</taxon>
        <taxon>Pterygota</taxon>
        <taxon>Neoptera</taxon>
        <taxon>Endopterygota</taxon>
        <taxon>Diptera</taxon>
        <taxon>Brachycera</taxon>
        <taxon>Muscomorpha</taxon>
        <taxon>Ephydroidea</taxon>
        <taxon>Drosophilidae</taxon>
        <taxon>Drosophila</taxon>
    </lineage>
</organism>
<dbReference type="PANTHER" id="PTHR10779">
    <property type="entry name" value="DYNEIN LIGHT CHAIN ROADBLOCK"/>
    <property type="match status" value="1"/>
</dbReference>
<dbReference type="SMART" id="SM00960">
    <property type="entry name" value="Robl_LC7"/>
    <property type="match status" value="1"/>
</dbReference>
<accession>A0A0M4EUH2</accession>
<evidence type="ECO:0000313" key="3">
    <source>
        <dbReference type="EMBL" id="ALC41082.1"/>
    </source>
</evidence>
<keyword evidence="4" id="KW-1185">Reference proteome</keyword>
<dbReference type="Gene3D" id="3.30.450.30">
    <property type="entry name" value="Dynein light chain 2a, cytoplasmic"/>
    <property type="match status" value="1"/>
</dbReference>
<dbReference type="InterPro" id="IPR004942">
    <property type="entry name" value="Roadblock/LAMTOR2_dom"/>
</dbReference>
<evidence type="ECO:0000313" key="4">
    <source>
        <dbReference type="Proteomes" id="UP000494163"/>
    </source>
</evidence>
<name>A0A0M4EUH2_DROBS</name>
<proteinExistence type="inferred from homology"/>
<dbReference type="Pfam" id="PF03259">
    <property type="entry name" value="Robl_LC7"/>
    <property type="match status" value="1"/>
</dbReference>
<dbReference type="OrthoDB" id="9985637at2759"/>